<dbReference type="InterPro" id="IPR029039">
    <property type="entry name" value="Flavoprotein-like_sf"/>
</dbReference>
<dbReference type="Proteomes" id="UP000275076">
    <property type="component" value="Unassembled WGS sequence"/>
</dbReference>
<dbReference type="PANTHER" id="PTHR10204:SF34">
    <property type="entry name" value="NAD(P)H DEHYDROGENASE [QUINONE] 1 ISOFORM 1"/>
    <property type="match status" value="1"/>
</dbReference>
<dbReference type="Pfam" id="PF02525">
    <property type="entry name" value="Flavodoxin_2"/>
    <property type="match status" value="1"/>
</dbReference>
<gene>
    <name evidence="4" type="ORF">D7Z54_21945</name>
</gene>
<evidence type="ECO:0000259" key="3">
    <source>
        <dbReference type="Pfam" id="PF02525"/>
    </source>
</evidence>
<protein>
    <submittedName>
        <fullName evidence="4">Flavodoxin family protein</fullName>
    </submittedName>
</protein>
<dbReference type="PANTHER" id="PTHR10204">
    <property type="entry name" value="NAD P H OXIDOREDUCTASE-RELATED"/>
    <property type="match status" value="1"/>
</dbReference>
<comment type="caution">
    <text evidence="4">The sequence shown here is derived from an EMBL/GenBank/DDBJ whole genome shotgun (WGS) entry which is preliminary data.</text>
</comment>
<comment type="similarity">
    <text evidence="1">Belongs to the NAD(P)H dehydrogenase (quinone) family.</text>
</comment>
<dbReference type="RefSeq" id="WP_125559046.1">
    <property type="nucleotide sequence ID" value="NZ_RBVX01000027.1"/>
</dbReference>
<proteinExistence type="inferred from homology"/>
<dbReference type="Gene3D" id="3.40.50.360">
    <property type="match status" value="1"/>
</dbReference>
<evidence type="ECO:0000256" key="2">
    <source>
        <dbReference type="ARBA" id="ARBA00023002"/>
    </source>
</evidence>
<keyword evidence="5" id="KW-1185">Reference proteome</keyword>
<accession>A0A428MYE5</accession>
<dbReference type="OrthoDB" id="9798454at2"/>
<keyword evidence="2" id="KW-0560">Oxidoreductase</keyword>
<organism evidence="4 5">
    <name type="scientific">Salibacterium salarium</name>
    <dbReference type="NCBI Taxonomy" id="284579"/>
    <lineage>
        <taxon>Bacteria</taxon>
        <taxon>Bacillati</taxon>
        <taxon>Bacillota</taxon>
        <taxon>Bacilli</taxon>
        <taxon>Bacillales</taxon>
        <taxon>Bacillaceae</taxon>
    </lineage>
</organism>
<dbReference type="InterPro" id="IPR051545">
    <property type="entry name" value="NAD(P)H_dehydrogenase_qn"/>
</dbReference>
<dbReference type="InterPro" id="IPR003680">
    <property type="entry name" value="Flavodoxin_fold"/>
</dbReference>
<dbReference type="SUPFAM" id="SSF52218">
    <property type="entry name" value="Flavoproteins"/>
    <property type="match status" value="1"/>
</dbReference>
<reference evidence="4 5" key="1">
    <citation type="submission" date="2018-10" db="EMBL/GenBank/DDBJ databases">
        <title>Draft genome sequence of Bacillus salarius IM0101, isolated from a hypersaline soil in Inner Mongolia, China.</title>
        <authorList>
            <person name="Yamprayoonswat W."/>
            <person name="Boonvisut S."/>
            <person name="Jumpathong W."/>
            <person name="Sittihan S."/>
            <person name="Ruangsuj P."/>
            <person name="Wanthongcharoen S."/>
            <person name="Thongpramul N."/>
            <person name="Pimmason S."/>
            <person name="Yu B."/>
            <person name="Yasawong M."/>
        </authorList>
    </citation>
    <scope>NUCLEOTIDE SEQUENCE [LARGE SCALE GENOMIC DNA]</scope>
    <source>
        <strain evidence="4 5">IM0101</strain>
    </source>
</reference>
<dbReference type="AlphaFoldDB" id="A0A428MYE5"/>
<evidence type="ECO:0000313" key="4">
    <source>
        <dbReference type="EMBL" id="RSL31173.1"/>
    </source>
</evidence>
<feature type="domain" description="Flavodoxin-like fold" evidence="3">
    <location>
        <begin position="3"/>
        <end position="186"/>
    </location>
</feature>
<dbReference type="EMBL" id="RBVX01000027">
    <property type="protein sequence ID" value="RSL31173.1"/>
    <property type="molecule type" value="Genomic_DNA"/>
</dbReference>
<name>A0A428MYE5_9BACI</name>
<sequence>MNRILLWFMHPDRNSFNGAVMEVFKEELRSLGADVKVRVIHELELSPILTKEEYNDSLKGVYPETIQREHHYIEWAEMIVMIFPIWWGGFPAAGKGFLDRVLSYGFAYKLEGETPIPQINGKKIGAIYTTGSPKETFSKSKGYIESTWEREIFQFCGFETLPFLHFGDVMQVSNETRGQMLQEAKKYARRCVKNNNPFNR</sequence>
<dbReference type="GO" id="GO:0003955">
    <property type="term" value="F:NAD(P)H dehydrogenase (quinone) activity"/>
    <property type="evidence" value="ECO:0007669"/>
    <property type="project" value="TreeGrafter"/>
</dbReference>
<dbReference type="GO" id="GO:0005829">
    <property type="term" value="C:cytosol"/>
    <property type="evidence" value="ECO:0007669"/>
    <property type="project" value="TreeGrafter"/>
</dbReference>
<evidence type="ECO:0000256" key="1">
    <source>
        <dbReference type="ARBA" id="ARBA00006252"/>
    </source>
</evidence>
<evidence type="ECO:0000313" key="5">
    <source>
        <dbReference type="Proteomes" id="UP000275076"/>
    </source>
</evidence>